<keyword evidence="15" id="KW-1185">Reference proteome</keyword>
<evidence type="ECO:0000256" key="7">
    <source>
        <dbReference type="ARBA" id="ARBA00023295"/>
    </source>
</evidence>
<keyword evidence="6" id="KW-0119">Carbohydrate metabolism</keyword>
<evidence type="ECO:0000256" key="6">
    <source>
        <dbReference type="ARBA" id="ARBA00023277"/>
    </source>
</evidence>
<dbReference type="GO" id="GO:0004555">
    <property type="term" value="F:alpha,alpha-trehalase activity"/>
    <property type="evidence" value="ECO:0007669"/>
    <property type="project" value="UniProtKB-EC"/>
</dbReference>
<dbReference type="InterPro" id="IPR008928">
    <property type="entry name" value="6-hairpin_glycosidase_sf"/>
</dbReference>
<comment type="cofactor">
    <cofactor evidence="10">
        <name>phosphate</name>
        <dbReference type="ChEBI" id="CHEBI:43474"/>
    </cofactor>
</comment>
<dbReference type="InterPro" id="IPR045582">
    <property type="entry name" value="Trehalase-like_N"/>
</dbReference>
<accession>A0A085WLQ5</accession>
<evidence type="ECO:0000313" key="14">
    <source>
        <dbReference type="EMBL" id="KFE68618.1"/>
    </source>
</evidence>
<dbReference type="AlphaFoldDB" id="A0A085WLQ5"/>
<dbReference type="OrthoDB" id="3902805at2"/>
<evidence type="ECO:0000256" key="9">
    <source>
        <dbReference type="ARBA" id="ARBA00031637"/>
    </source>
</evidence>
<dbReference type="PANTHER" id="PTHR31616:SF0">
    <property type="entry name" value="GLUCAN 1,4-ALPHA-GLUCOSIDASE"/>
    <property type="match status" value="1"/>
</dbReference>
<evidence type="ECO:0000256" key="1">
    <source>
        <dbReference type="ARBA" id="ARBA00001576"/>
    </source>
</evidence>
<evidence type="ECO:0000256" key="3">
    <source>
        <dbReference type="ARBA" id="ARBA00012757"/>
    </source>
</evidence>
<dbReference type="STRING" id="394096.DB31_7855"/>
<evidence type="ECO:0000256" key="10">
    <source>
        <dbReference type="ARBA" id="ARBA00053030"/>
    </source>
</evidence>
<dbReference type="InterPro" id="IPR012341">
    <property type="entry name" value="6hp_glycosidase-like_sf"/>
</dbReference>
<dbReference type="RefSeq" id="WP_044189531.1">
    <property type="nucleotide sequence ID" value="NZ_JMCB01000006.1"/>
</dbReference>
<dbReference type="InterPro" id="IPR011613">
    <property type="entry name" value="GH15-like"/>
</dbReference>
<reference evidence="14 15" key="1">
    <citation type="submission" date="2014-04" db="EMBL/GenBank/DDBJ databases">
        <title>Genome assembly of Hyalangium minutum DSM 14724.</title>
        <authorList>
            <person name="Sharma G."/>
            <person name="Subramanian S."/>
        </authorList>
    </citation>
    <scope>NUCLEOTIDE SEQUENCE [LARGE SCALE GENOMIC DNA]</scope>
    <source>
        <strain evidence="14 15">DSM 14724</strain>
    </source>
</reference>
<dbReference type="FunFam" id="1.50.10.10:FF:000005">
    <property type="entry name" value="Glycosyl hydrolase, glucoamylase"/>
    <property type="match status" value="1"/>
</dbReference>
<feature type="domain" description="GH15-like" evidence="12">
    <location>
        <begin position="217"/>
        <end position="580"/>
    </location>
</feature>
<dbReference type="PANTHER" id="PTHR31616">
    <property type="entry name" value="TREHALASE"/>
    <property type="match status" value="1"/>
</dbReference>
<dbReference type="Proteomes" id="UP000028725">
    <property type="component" value="Unassembled WGS sequence"/>
</dbReference>
<evidence type="ECO:0000256" key="2">
    <source>
        <dbReference type="ARBA" id="ARBA00006188"/>
    </source>
</evidence>
<dbReference type="EC" id="3.2.1.28" evidence="3"/>
<keyword evidence="5" id="KW-0378">Hydrolase</keyword>
<dbReference type="SUPFAM" id="SSF48208">
    <property type="entry name" value="Six-hairpin glycosidases"/>
    <property type="match status" value="1"/>
</dbReference>
<dbReference type="Pfam" id="PF00723">
    <property type="entry name" value="Glyco_hydro_15"/>
    <property type="match status" value="1"/>
</dbReference>
<proteinExistence type="inferred from homology"/>
<dbReference type="Gene3D" id="1.50.10.10">
    <property type="match status" value="1"/>
</dbReference>
<comment type="similarity">
    <text evidence="2">Belongs to the glycosyl hydrolase 15 family.</text>
</comment>
<evidence type="ECO:0000256" key="8">
    <source>
        <dbReference type="ARBA" id="ARBA00030473"/>
    </source>
</evidence>
<dbReference type="PATRIC" id="fig|394096.3.peg.3895"/>
<gene>
    <name evidence="14" type="ORF">DB31_7855</name>
</gene>
<feature type="domain" description="Trehalase-like N-terminal" evidence="13">
    <location>
        <begin position="2"/>
        <end position="126"/>
    </location>
</feature>
<evidence type="ECO:0000256" key="11">
    <source>
        <dbReference type="ARBA" id="ARBA00060615"/>
    </source>
</evidence>
<comment type="pathway">
    <text evidence="11">Glycan degradation; trehalose degradation; D-glucose from alpha,alpha-trehalose: step 1/1.</text>
</comment>
<dbReference type="Pfam" id="PF19291">
    <property type="entry name" value="TREH_N"/>
    <property type="match status" value="1"/>
</dbReference>
<evidence type="ECO:0000313" key="15">
    <source>
        <dbReference type="Proteomes" id="UP000028725"/>
    </source>
</evidence>
<evidence type="ECO:0000256" key="4">
    <source>
        <dbReference type="ARBA" id="ARBA00019905"/>
    </source>
</evidence>
<keyword evidence="7" id="KW-0326">Glycosidase</keyword>
<evidence type="ECO:0000259" key="13">
    <source>
        <dbReference type="Pfam" id="PF19291"/>
    </source>
</evidence>
<dbReference type="EMBL" id="JMCB01000006">
    <property type="protein sequence ID" value="KFE68618.1"/>
    <property type="molecule type" value="Genomic_DNA"/>
</dbReference>
<organism evidence="14 15">
    <name type="scientific">Hyalangium minutum</name>
    <dbReference type="NCBI Taxonomy" id="394096"/>
    <lineage>
        <taxon>Bacteria</taxon>
        <taxon>Pseudomonadati</taxon>
        <taxon>Myxococcota</taxon>
        <taxon>Myxococcia</taxon>
        <taxon>Myxococcales</taxon>
        <taxon>Cystobacterineae</taxon>
        <taxon>Archangiaceae</taxon>
        <taxon>Hyalangium</taxon>
    </lineage>
</organism>
<comment type="catalytic activity">
    <reaction evidence="1">
        <text>alpha,alpha-trehalose + H2O = alpha-D-glucose + beta-D-glucose</text>
        <dbReference type="Rhea" id="RHEA:32675"/>
        <dbReference type="ChEBI" id="CHEBI:15377"/>
        <dbReference type="ChEBI" id="CHEBI:15903"/>
        <dbReference type="ChEBI" id="CHEBI:16551"/>
        <dbReference type="ChEBI" id="CHEBI:17925"/>
        <dbReference type="EC" id="3.2.1.28"/>
    </reaction>
</comment>
<protein>
    <recommendedName>
        <fullName evidence="4">Trehalase</fullName>
        <ecNumber evidence="3">3.2.1.28</ecNumber>
    </recommendedName>
    <alternativeName>
        <fullName evidence="8">Alpha,alpha-trehalase</fullName>
    </alternativeName>
    <alternativeName>
        <fullName evidence="9">Alpha,alpha-trehalose glucohydrolase</fullName>
    </alternativeName>
</protein>
<sequence>MALPLEAYALIGDTYSAALVGTNGSIDWLCWPRFDSDACFAALLGDERHGRWCIAPSIPVRSVRRRYVPGTLVLETDFETAEGTVRLIDFMPPRNEAPDIVRIVRGMSGRVPVHMEASPRFGYGNRSPWIRSTFCCVSAKAGPDATLLRTRMPMHVENGHVFSDFTVAEHEQIPIILTWFPSHQRQPRSVEAFTALEGTCSWWREWSDRCTYQGPWREQVLRSLITLKALTYSPTGGIVAAPTTSLPENLGGVRNWDYRYCWLRDATLTLVTLLRAGYTEEARSWRDWLLRAVAGEPEELQIMYGVAGERRFPESVLPWLPGYANSHPVRIGNDAVKQLQLDIFGEVMACLHQARVAGLPSEQEVWDLQRHLLRFIERSWELPDEGIWEIRGGRQQFTHSKIMAWVAVDQALRSAEDYHLEAPLDEWRALRSRIHAQVCEKGFDPKLNTFVQAYGSRELDASLLMIPLVGFLPPEDPRVRGTVEAIERELLHEGLVYRYDSDRTKDGFPAGEGVFLACSFWLANNQALLGRHQEACELFERLLGLCNDVGLLSEEYDVESHRLVGNFPQAFSHLALITTAQNFLRTGCSAGHERLRG</sequence>
<dbReference type="GO" id="GO:0005993">
    <property type="term" value="P:trehalose catabolic process"/>
    <property type="evidence" value="ECO:0007669"/>
    <property type="project" value="UniProtKB-ARBA"/>
</dbReference>
<evidence type="ECO:0000256" key="5">
    <source>
        <dbReference type="ARBA" id="ARBA00022801"/>
    </source>
</evidence>
<evidence type="ECO:0000259" key="12">
    <source>
        <dbReference type="Pfam" id="PF00723"/>
    </source>
</evidence>
<name>A0A085WLQ5_9BACT</name>
<comment type="caution">
    <text evidence="14">The sequence shown here is derived from an EMBL/GenBank/DDBJ whole genome shotgun (WGS) entry which is preliminary data.</text>
</comment>